<name>A0A397U1K5_9GLOM</name>
<keyword evidence="2" id="KW-1185">Reference proteome</keyword>
<evidence type="ECO:0000313" key="2">
    <source>
        <dbReference type="Proteomes" id="UP000266673"/>
    </source>
</evidence>
<dbReference type="Proteomes" id="UP000266673">
    <property type="component" value="Unassembled WGS sequence"/>
</dbReference>
<organism evidence="1 2">
    <name type="scientific">Gigaspora rosea</name>
    <dbReference type="NCBI Taxonomy" id="44941"/>
    <lineage>
        <taxon>Eukaryota</taxon>
        <taxon>Fungi</taxon>
        <taxon>Fungi incertae sedis</taxon>
        <taxon>Mucoromycota</taxon>
        <taxon>Glomeromycotina</taxon>
        <taxon>Glomeromycetes</taxon>
        <taxon>Diversisporales</taxon>
        <taxon>Gigasporaceae</taxon>
        <taxon>Gigaspora</taxon>
    </lineage>
</organism>
<accession>A0A397U1K5</accession>
<proteinExistence type="predicted"/>
<dbReference type="AlphaFoldDB" id="A0A397U1K5"/>
<dbReference type="OrthoDB" id="2439320at2759"/>
<sequence>MPTKNLGPCLIIGCTNTNVQFRTITALAYEKCQRKRTLEAYPYLEIGKQLCHPHYCKLVKPYIKKHVQTENNTFASSIDMLTKALYYQQRQEGTNLELDPVNFERMIETINPGLKGFFNFMTEAIIPKECSAYSINEAKKSIVGLCYLIAGLCNKFVN</sequence>
<gene>
    <name evidence="1" type="ORF">C2G38_2150529</name>
</gene>
<dbReference type="EMBL" id="QKWP01003212">
    <property type="protein sequence ID" value="RIB01283.1"/>
    <property type="molecule type" value="Genomic_DNA"/>
</dbReference>
<protein>
    <submittedName>
        <fullName evidence="1">Uncharacterized protein</fullName>
    </submittedName>
</protein>
<reference evidence="1 2" key="1">
    <citation type="submission" date="2018-06" db="EMBL/GenBank/DDBJ databases">
        <title>Comparative genomics reveals the genomic features of Rhizophagus irregularis, R. cerebriforme, R. diaphanum and Gigaspora rosea, and their symbiotic lifestyle signature.</title>
        <authorList>
            <person name="Morin E."/>
            <person name="San Clemente H."/>
            <person name="Chen E.C.H."/>
            <person name="De La Providencia I."/>
            <person name="Hainaut M."/>
            <person name="Kuo A."/>
            <person name="Kohler A."/>
            <person name="Murat C."/>
            <person name="Tang N."/>
            <person name="Roy S."/>
            <person name="Loubradou J."/>
            <person name="Henrissat B."/>
            <person name="Grigoriev I.V."/>
            <person name="Corradi N."/>
            <person name="Roux C."/>
            <person name="Martin F.M."/>
        </authorList>
    </citation>
    <scope>NUCLEOTIDE SEQUENCE [LARGE SCALE GENOMIC DNA]</scope>
    <source>
        <strain evidence="1 2">DAOM 194757</strain>
    </source>
</reference>
<evidence type="ECO:0000313" key="1">
    <source>
        <dbReference type="EMBL" id="RIB01283.1"/>
    </source>
</evidence>
<comment type="caution">
    <text evidence="1">The sequence shown here is derived from an EMBL/GenBank/DDBJ whole genome shotgun (WGS) entry which is preliminary data.</text>
</comment>